<comment type="catalytic activity">
    <reaction evidence="20">
        <text>ATP + (deoxyribonucleotide)n-3'-hydroxyl + 5'-phospho-(deoxyribonucleotide)m = (deoxyribonucleotide)n+m + AMP + diphosphate.</text>
        <dbReference type="EC" id="6.5.1.1"/>
    </reaction>
</comment>
<keyword evidence="17" id="KW-0464">Manganese</keyword>
<dbReference type="NCBIfam" id="TIGR02776">
    <property type="entry name" value="NHEJ_ligase_prk"/>
    <property type="match status" value="1"/>
</dbReference>
<proteinExistence type="predicted"/>
<dbReference type="Gene3D" id="2.40.50.140">
    <property type="entry name" value="Nucleic acid-binding proteins"/>
    <property type="match status" value="1"/>
</dbReference>
<gene>
    <name evidence="23" type="ORF">CES86_4081</name>
</gene>
<evidence type="ECO:0000256" key="15">
    <source>
        <dbReference type="ARBA" id="ARBA00023172"/>
    </source>
</evidence>
<evidence type="ECO:0000256" key="1">
    <source>
        <dbReference type="ARBA" id="ARBA00001936"/>
    </source>
</evidence>
<dbReference type="CDD" id="cd07971">
    <property type="entry name" value="OBF_DNA_ligase_LigD"/>
    <property type="match status" value="1"/>
</dbReference>
<dbReference type="Pfam" id="PF21686">
    <property type="entry name" value="LigD_Prim-Pol"/>
    <property type="match status" value="1"/>
</dbReference>
<dbReference type="Pfam" id="PF01068">
    <property type="entry name" value="DNA_ligase_A_M"/>
    <property type="match status" value="1"/>
</dbReference>
<comment type="caution">
    <text evidence="23">The sequence shown here is derived from an EMBL/GenBank/DDBJ whole genome shotgun (WGS) entry which is preliminary data.</text>
</comment>
<evidence type="ECO:0000259" key="22">
    <source>
        <dbReference type="PROSITE" id="PS50160"/>
    </source>
</evidence>
<dbReference type="InterPro" id="IPR014145">
    <property type="entry name" value="LigD_pol_dom"/>
</dbReference>
<dbReference type="GO" id="GO:0003910">
    <property type="term" value="F:DNA ligase (ATP) activity"/>
    <property type="evidence" value="ECO:0007669"/>
    <property type="project" value="UniProtKB-EC"/>
</dbReference>
<dbReference type="Pfam" id="PF13298">
    <property type="entry name" value="LigD_N"/>
    <property type="match status" value="1"/>
</dbReference>
<organism evidence="23 24">
    <name type="scientific">Brucella lupini</name>
    <dbReference type="NCBI Taxonomy" id="255457"/>
    <lineage>
        <taxon>Bacteria</taxon>
        <taxon>Pseudomonadati</taxon>
        <taxon>Pseudomonadota</taxon>
        <taxon>Alphaproteobacteria</taxon>
        <taxon>Hyphomicrobiales</taxon>
        <taxon>Brucellaceae</taxon>
        <taxon>Brucella/Ochrobactrum group</taxon>
        <taxon>Brucella</taxon>
    </lineage>
</organism>
<feature type="compositionally biased region" description="Basic and acidic residues" evidence="21">
    <location>
        <begin position="167"/>
        <end position="183"/>
    </location>
</feature>
<dbReference type="GO" id="GO:0006310">
    <property type="term" value="P:DNA recombination"/>
    <property type="evidence" value="ECO:0007669"/>
    <property type="project" value="UniProtKB-KW"/>
</dbReference>
<feature type="domain" description="ATP-dependent DNA ligase family profile" evidence="22">
    <location>
        <begin position="283"/>
        <end position="377"/>
    </location>
</feature>
<evidence type="ECO:0000313" key="23">
    <source>
        <dbReference type="EMBL" id="OYR26027.1"/>
    </source>
</evidence>
<dbReference type="NCBIfam" id="NF004628">
    <property type="entry name" value="PRK05972.1"/>
    <property type="match status" value="1"/>
</dbReference>
<evidence type="ECO:0000256" key="10">
    <source>
        <dbReference type="ARBA" id="ARBA00022801"/>
    </source>
</evidence>
<keyword evidence="14" id="KW-0238">DNA-binding</keyword>
<feature type="region of interest" description="Disordered" evidence="21">
    <location>
        <begin position="167"/>
        <end position="205"/>
    </location>
</feature>
<dbReference type="Gene3D" id="3.30.470.30">
    <property type="entry name" value="DNA ligase/mRNA capping enzyme"/>
    <property type="match status" value="1"/>
</dbReference>
<evidence type="ECO:0000256" key="17">
    <source>
        <dbReference type="ARBA" id="ARBA00023211"/>
    </source>
</evidence>
<dbReference type="GO" id="GO:0004527">
    <property type="term" value="F:exonuclease activity"/>
    <property type="evidence" value="ECO:0007669"/>
    <property type="project" value="UniProtKB-KW"/>
</dbReference>
<evidence type="ECO:0000256" key="7">
    <source>
        <dbReference type="ARBA" id="ARBA00022723"/>
    </source>
</evidence>
<keyword evidence="13" id="KW-0239">DNA-directed DNA polymerase</keyword>
<keyword evidence="10" id="KW-0378">Hydrolase</keyword>
<dbReference type="Gene3D" id="3.30.1490.70">
    <property type="match status" value="1"/>
</dbReference>
<keyword evidence="8" id="KW-0547">Nucleotide-binding</keyword>
<dbReference type="InterPro" id="IPR012309">
    <property type="entry name" value="DNA_ligase_ATP-dep_C"/>
</dbReference>
<dbReference type="InterPro" id="IPR014144">
    <property type="entry name" value="LigD_PE_domain"/>
</dbReference>
<protein>
    <recommendedName>
        <fullName evidence="2">DNA ligase (ATP)</fullName>
        <ecNumber evidence="2">6.5.1.1</ecNumber>
    </recommendedName>
    <alternativeName>
        <fullName evidence="19">NHEJ DNA polymerase</fullName>
    </alternativeName>
</protein>
<keyword evidence="18" id="KW-0511">Multifunctional enzyme</keyword>
<dbReference type="NCBIfam" id="TIGR02779">
    <property type="entry name" value="NHEJ_ligase_lig"/>
    <property type="match status" value="1"/>
</dbReference>
<keyword evidence="11" id="KW-0269">Exonuclease</keyword>
<evidence type="ECO:0000256" key="18">
    <source>
        <dbReference type="ARBA" id="ARBA00023268"/>
    </source>
</evidence>
<keyword evidence="9" id="KW-0227">DNA damage</keyword>
<evidence type="ECO:0000256" key="6">
    <source>
        <dbReference type="ARBA" id="ARBA00022722"/>
    </source>
</evidence>
<keyword evidence="7" id="KW-0479">Metal-binding</keyword>
<evidence type="ECO:0000256" key="20">
    <source>
        <dbReference type="ARBA" id="ARBA00034003"/>
    </source>
</evidence>
<dbReference type="CDD" id="cd04862">
    <property type="entry name" value="PaeLigD_Pol_like"/>
    <property type="match status" value="1"/>
</dbReference>
<dbReference type="GO" id="GO:0003887">
    <property type="term" value="F:DNA-directed DNA polymerase activity"/>
    <property type="evidence" value="ECO:0007669"/>
    <property type="project" value="UniProtKB-KW"/>
</dbReference>
<keyword evidence="4" id="KW-0808">Transferase</keyword>
<dbReference type="GO" id="GO:0003677">
    <property type="term" value="F:DNA binding"/>
    <property type="evidence" value="ECO:0007669"/>
    <property type="project" value="UniProtKB-KW"/>
</dbReference>
<evidence type="ECO:0000256" key="4">
    <source>
        <dbReference type="ARBA" id="ARBA00022679"/>
    </source>
</evidence>
<dbReference type="InterPro" id="IPR014143">
    <property type="entry name" value="NHEJ_ligase_prk"/>
</dbReference>
<dbReference type="EMBL" id="NNRN01000056">
    <property type="protein sequence ID" value="OYR26027.1"/>
    <property type="molecule type" value="Genomic_DNA"/>
</dbReference>
<dbReference type="InterPro" id="IPR033651">
    <property type="entry name" value="PaeLigD_Pol-like"/>
</dbReference>
<dbReference type="InterPro" id="IPR014146">
    <property type="entry name" value="LigD_ligase_dom"/>
</dbReference>
<comment type="cofactor">
    <cofactor evidence="1">
        <name>Mn(2+)</name>
        <dbReference type="ChEBI" id="CHEBI:29035"/>
    </cofactor>
</comment>
<evidence type="ECO:0000256" key="9">
    <source>
        <dbReference type="ARBA" id="ARBA00022763"/>
    </source>
</evidence>
<dbReference type="NCBIfam" id="TIGR02777">
    <property type="entry name" value="LigD_PE_dom"/>
    <property type="match status" value="1"/>
</dbReference>
<dbReference type="InterPro" id="IPR052171">
    <property type="entry name" value="NHEJ_LigD"/>
</dbReference>
<dbReference type="SUPFAM" id="SSF50249">
    <property type="entry name" value="Nucleic acid-binding proteins"/>
    <property type="match status" value="1"/>
</dbReference>
<dbReference type="Pfam" id="PF04679">
    <property type="entry name" value="DNA_ligase_A_C"/>
    <property type="match status" value="1"/>
</dbReference>
<dbReference type="SUPFAM" id="SSF56091">
    <property type="entry name" value="DNA ligase/mRNA capping enzyme, catalytic domain"/>
    <property type="match status" value="1"/>
</dbReference>
<dbReference type="PROSITE" id="PS50160">
    <property type="entry name" value="DNA_LIGASE_A3"/>
    <property type="match status" value="1"/>
</dbReference>
<accession>A0A256GFV2</accession>
<evidence type="ECO:0000256" key="8">
    <source>
        <dbReference type="ARBA" id="ARBA00022741"/>
    </source>
</evidence>
<evidence type="ECO:0000256" key="2">
    <source>
        <dbReference type="ARBA" id="ARBA00012727"/>
    </source>
</evidence>
<dbReference type="NCBIfam" id="TIGR02778">
    <property type="entry name" value="ligD_pol"/>
    <property type="match status" value="1"/>
</dbReference>
<evidence type="ECO:0000256" key="14">
    <source>
        <dbReference type="ARBA" id="ARBA00023125"/>
    </source>
</evidence>
<evidence type="ECO:0000256" key="19">
    <source>
        <dbReference type="ARBA" id="ARBA00029943"/>
    </source>
</evidence>
<keyword evidence="3 23" id="KW-0436">Ligase</keyword>
<keyword evidence="16" id="KW-0234">DNA repair</keyword>
<dbReference type="InterPro" id="IPR012310">
    <property type="entry name" value="DNA_ligase_ATP-dep_cent"/>
</dbReference>
<dbReference type="AlphaFoldDB" id="A0A256GFV2"/>
<dbReference type="InterPro" id="IPR012340">
    <property type="entry name" value="NA-bd_OB-fold"/>
</dbReference>
<evidence type="ECO:0000256" key="5">
    <source>
        <dbReference type="ARBA" id="ARBA00022695"/>
    </source>
</evidence>
<keyword evidence="6" id="KW-0540">Nuclease</keyword>
<dbReference type="Gene3D" id="3.90.920.10">
    <property type="entry name" value="DNA primase, PRIM domain"/>
    <property type="match status" value="1"/>
</dbReference>
<evidence type="ECO:0000256" key="3">
    <source>
        <dbReference type="ARBA" id="ARBA00022598"/>
    </source>
</evidence>
<dbReference type="EC" id="6.5.1.1" evidence="2"/>
<evidence type="ECO:0000256" key="12">
    <source>
        <dbReference type="ARBA" id="ARBA00022840"/>
    </source>
</evidence>
<evidence type="ECO:0000256" key="11">
    <source>
        <dbReference type="ARBA" id="ARBA00022839"/>
    </source>
</evidence>
<evidence type="ECO:0000313" key="24">
    <source>
        <dbReference type="Proteomes" id="UP000216363"/>
    </source>
</evidence>
<name>A0A256GFV2_9HYPH</name>
<evidence type="ECO:0000256" key="13">
    <source>
        <dbReference type="ARBA" id="ARBA00022932"/>
    </source>
</evidence>
<reference evidence="23 24" key="1">
    <citation type="submission" date="2017-07" db="EMBL/GenBank/DDBJ databases">
        <title>Draft genome of Ochrobactrum lupini type strain LUP21.</title>
        <authorList>
            <person name="Krzyzanowska D.M."/>
            <person name="Jafra S."/>
        </authorList>
    </citation>
    <scope>NUCLEOTIDE SEQUENCE [LARGE SCALE GENOMIC DNA]</scope>
    <source>
        <strain evidence="23 24">LUP21</strain>
    </source>
</reference>
<dbReference type="CDD" id="cd07906">
    <property type="entry name" value="Adenylation_DNA_ligase_LigD_LigC"/>
    <property type="match status" value="1"/>
</dbReference>
<keyword evidence="5" id="KW-0548">Nucleotidyltransferase</keyword>
<dbReference type="Proteomes" id="UP000216363">
    <property type="component" value="Unassembled WGS sequence"/>
</dbReference>
<dbReference type="PANTHER" id="PTHR42705:SF2">
    <property type="entry name" value="BIFUNCTIONAL NON-HOMOLOGOUS END JOINING PROTEIN LIGD"/>
    <property type="match status" value="1"/>
</dbReference>
<dbReference type="GO" id="GO:0006281">
    <property type="term" value="P:DNA repair"/>
    <property type="evidence" value="ECO:0007669"/>
    <property type="project" value="UniProtKB-KW"/>
</dbReference>
<evidence type="ECO:0000256" key="21">
    <source>
        <dbReference type="SAM" id="MobiDB-lite"/>
    </source>
</evidence>
<dbReference type="PANTHER" id="PTHR42705">
    <property type="entry name" value="BIFUNCTIONAL NON-HOMOLOGOUS END JOINING PROTEIN LIGD"/>
    <property type="match status" value="1"/>
</dbReference>
<keyword evidence="12" id="KW-0067">ATP-binding</keyword>
<sequence>MFKSWAVTKGPSLDPEDKRLAVEVEDHPLEYGDFEGTIPKGQYGGGTVMLWDRGYWEPEGNSSPEQALRKGELKFRLAGRRLKGGFVLVRMRHDRIGGKRPNWLLIKHHDEHSVGANGTIALEENTTSVASRRSMEQIAAGKGRKPTPFMSTRSDIHADAVWDSRKGLAAEKRSKQTKRKDTASSKAGNLPDFISPQLCETRDRPPASGNWIHEIKFDGYRIQSRVRNADATLRTRKGLDWTTKFPQIADIVAQLPDSIIDGEICALNDDGAPDFAALQAALSERNTGNLVFFAFDLLSDNGEDLQPKPLVERKSRLQTLLVEAGIEDPRIRYVEHFKTGGDAVLRSACKLSLEGIVSKQADAPYQSGRTNTWVKSKCRAGHEVVIGGYSKTNGKFRSLLVGVNRGDGLAYVGRVGTGYGARKLETLLPKLQAAEIKKSPFTGIGAPKKGNEVIWLKPELVAEIEFAGWTSDGLVRQAAFKGLREDKPAAEVEAEKPVLPVQSETPQSPTAATRLALRKGGKSEVMGVMISNPGKSLWPDGGDGNPVTKEDLALYHEAVGAWTINHLRGRPCSIIRAPDGISGEQFFQRHAMPGTSNLLELVKVFGDKKPYLQVDRIEGLVAIAQIGGIELHPWNCEPEQPEVPGRLVFDLDPGPDVPFSAVVAAAREIRDRLDALGLISFCKTTGGKGLHVVTPLAVNKKKPLSWADAKGFARDVCQQMASDNPELYLVKMTKSLRGGRIFLDYLRNDRMTTAVAPLSPRARPGATVSMPLNWTQVKSDLDPKRYTVRSVPSLLKKSSAWEDYCDSLRPLEKAIKRLAKLQ</sequence>
<dbReference type="GO" id="GO:0005524">
    <property type="term" value="F:ATP binding"/>
    <property type="evidence" value="ECO:0007669"/>
    <property type="project" value="UniProtKB-KW"/>
</dbReference>
<keyword evidence="15" id="KW-0233">DNA recombination</keyword>
<evidence type="ECO:0000256" key="16">
    <source>
        <dbReference type="ARBA" id="ARBA00023204"/>
    </source>
</evidence>
<dbReference type="GO" id="GO:0046872">
    <property type="term" value="F:metal ion binding"/>
    <property type="evidence" value="ECO:0007669"/>
    <property type="project" value="UniProtKB-KW"/>
</dbReference>